<evidence type="ECO:0000313" key="3">
    <source>
        <dbReference type="Proteomes" id="UP000339690"/>
    </source>
</evidence>
<accession>A0A5Q2TIJ7</accession>
<evidence type="ECO:0000256" key="1">
    <source>
        <dbReference type="SAM" id="Phobius"/>
    </source>
</evidence>
<feature type="transmembrane region" description="Helical" evidence="1">
    <location>
        <begin position="132"/>
        <end position="160"/>
    </location>
</feature>
<protein>
    <recommendedName>
        <fullName evidence="4">Copper resistance protein D domain-containing protein</fullName>
    </recommendedName>
</protein>
<reference evidence="2 3" key="1">
    <citation type="submission" date="2019-11" db="EMBL/GenBank/DDBJ databases">
        <title>Gracilibacillus salitolerans sp. nov., a moderate halophile isolated from a saline soil in northwest China.</title>
        <authorList>
            <person name="Gan L."/>
        </authorList>
    </citation>
    <scope>NUCLEOTIDE SEQUENCE [LARGE SCALE GENOMIC DNA]</scope>
    <source>
        <strain evidence="2 3">SCU50</strain>
    </source>
</reference>
<dbReference type="AlphaFoldDB" id="A0A5Q2TIJ7"/>
<evidence type="ECO:0000313" key="2">
    <source>
        <dbReference type="EMBL" id="QGH33790.1"/>
    </source>
</evidence>
<feature type="transmembrane region" description="Helical" evidence="1">
    <location>
        <begin position="50"/>
        <end position="69"/>
    </location>
</feature>
<dbReference type="Proteomes" id="UP000339690">
    <property type="component" value="Chromosome"/>
</dbReference>
<sequence length="161" mass="18604">MMNSLLLWIHIVAGILWVGGLFFIIWGVYPATRVLPVLRQKQFLLQLMKWSHKGFSIAGITVIITGFLMGIGGTVNRWEMLFTTYYGKWWITSLVIGLCTLVWGTFIGYRAFIRMLTREIIWKMAEKGYPRLLYFSIVKVVFISSIEGLGFFILILLMVII</sequence>
<dbReference type="EMBL" id="CP045915">
    <property type="protein sequence ID" value="QGH33790.1"/>
    <property type="molecule type" value="Genomic_DNA"/>
</dbReference>
<proteinExistence type="predicted"/>
<name>A0A5Q2TIJ7_9BACI</name>
<gene>
    <name evidence="2" type="ORF">GI584_07050</name>
</gene>
<organism evidence="2 3">
    <name type="scientific">Gracilibacillus salitolerans</name>
    <dbReference type="NCBI Taxonomy" id="2663022"/>
    <lineage>
        <taxon>Bacteria</taxon>
        <taxon>Bacillati</taxon>
        <taxon>Bacillota</taxon>
        <taxon>Bacilli</taxon>
        <taxon>Bacillales</taxon>
        <taxon>Bacillaceae</taxon>
        <taxon>Gracilibacillus</taxon>
    </lineage>
</organism>
<keyword evidence="3" id="KW-1185">Reference proteome</keyword>
<evidence type="ECO:0008006" key="4">
    <source>
        <dbReference type="Google" id="ProtNLM"/>
    </source>
</evidence>
<keyword evidence="1" id="KW-0812">Transmembrane</keyword>
<keyword evidence="1" id="KW-0472">Membrane</keyword>
<feature type="transmembrane region" description="Helical" evidence="1">
    <location>
        <begin position="6"/>
        <end position="29"/>
    </location>
</feature>
<keyword evidence="1" id="KW-1133">Transmembrane helix</keyword>
<feature type="transmembrane region" description="Helical" evidence="1">
    <location>
        <begin position="89"/>
        <end position="112"/>
    </location>
</feature>
<dbReference type="KEGG" id="grc:GI584_07050"/>
<dbReference type="RefSeq" id="WP_153790763.1">
    <property type="nucleotide sequence ID" value="NZ_CP045915.1"/>
</dbReference>